<dbReference type="GO" id="GO:0043448">
    <property type="term" value="P:alkane catabolic process"/>
    <property type="evidence" value="ECO:0007669"/>
    <property type="project" value="TreeGrafter"/>
</dbReference>
<name>A0A853EYR6_9MICO</name>
<keyword evidence="1" id="KW-0732">Signal</keyword>
<dbReference type="PROSITE" id="PS51257">
    <property type="entry name" value="PROKAR_LIPOPROTEIN"/>
    <property type="match status" value="1"/>
</dbReference>
<evidence type="ECO:0008006" key="4">
    <source>
        <dbReference type="Google" id="ProtNLM"/>
    </source>
</evidence>
<dbReference type="InterPro" id="IPR005297">
    <property type="entry name" value="Lipoprotein_repeat"/>
</dbReference>
<reference evidence="2 3" key="1">
    <citation type="submission" date="2020-07" db="EMBL/GenBank/DDBJ databases">
        <title>MOT database genomes.</title>
        <authorList>
            <person name="Joseph S."/>
            <person name="Aduse-Opoku J."/>
            <person name="Hashim A."/>
            <person name="Wade W."/>
            <person name="Curtis M."/>
        </authorList>
    </citation>
    <scope>NUCLEOTIDE SEQUENCE [LARGE SCALE GENOMIC DNA]</scope>
    <source>
        <strain evidence="2 3">DSM 100099</strain>
    </source>
</reference>
<gene>
    <name evidence="2" type="ORF">HZZ10_10610</name>
</gene>
<dbReference type="Proteomes" id="UP000561011">
    <property type="component" value="Unassembled WGS sequence"/>
</dbReference>
<dbReference type="Pfam" id="PF03640">
    <property type="entry name" value="Lipoprotein_15"/>
    <property type="match status" value="2"/>
</dbReference>
<proteinExistence type="predicted"/>
<evidence type="ECO:0000256" key="1">
    <source>
        <dbReference type="SAM" id="SignalP"/>
    </source>
</evidence>
<organism evidence="2 3">
    <name type="scientific">Sanguibacter inulinus</name>
    <dbReference type="NCBI Taxonomy" id="60922"/>
    <lineage>
        <taxon>Bacteria</taxon>
        <taxon>Bacillati</taxon>
        <taxon>Actinomycetota</taxon>
        <taxon>Actinomycetes</taxon>
        <taxon>Micrococcales</taxon>
        <taxon>Sanguibacteraceae</taxon>
        <taxon>Sanguibacter</taxon>
    </lineage>
</organism>
<evidence type="ECO:0000313" key="2">
    <source>
        <dbReference type="EMBL" id="NYS93968.1"/>
    </source>
</evidence>
<feature type="signal peptide" evidence="1">
    <location>
        <begin position="1"/>
        <end position="21"/>
    </location>
</feature>
<keyword evidence="3" id="KW-1185">Reference proteome</keyword>
<sequence length="172" mass="16813">MKRSHAVPAALGLALVLSAAACSTTDHNTPTPAATTQPAPAATATADLSTASTDLGQVVVDGSGMTVYYFTADTPGSGESACTGDCLTAWPPVHPTGSAPVVDGVTGEVATITGADGKPQVTIDGRPVYTFAGDTDAGDTAGQGVDDAWFAVAPEGAEITSPAPSATASSGY</sequence>
<dbReference type="PANTHER" id="PTHR39335:SF1">
    <property type="entry name" value="BLL4220 PROTEIN"/>
    <property type="match status" value="1"/>
</dbReference>
<dbReference type="PANTHER" id="PTHR39335">
    <property type="entry name" value="BLL4220 PROTEIN"/>
    <property type="match status" value="1"/>
</dbReference>
<accession>A0A853EYR6</accession>
<dbReference type="AlphaFoldDB" id="A0A853EYR6"/>
<comment type="caution">
    <text evidence="2">The sequence shown here is derived from an EMBL/GenBank/DDBJ whole genome shotgun (WGS) entry which is preliminary data.</text>
</comment>
<dbReference type="EMBL" id="JACBYE010000023">
    <property type="protein sequence ID" value="NYS93968.1"/>
    <property type="molecule type" value="Genomic_DNA"/>
</dbReference>
<dbReference type="RefSeq" id="WP_179913479.1">
    <property type="nucleotide sequence ID" value="NZ_JACBYE010000023.1"/>
</dbReference>
<evidence type="ECO:0000313" key="3">
    <source>
        <dbReference type="Proteomes" id="UP000561011"/>
    </source>
</evidence>
<feature type="chain" id="PRO_5038490223" description="Lipoprotein with Yx(FWY)xxD motif" evidence="1">
    <location>
        <begin position="22"/>
        <end position="172"/>
    </location>
</feature>
<protein>
    <recommendedName>
        <fullName evidence="4">Lipoprotein with Yx(FWY)xxD motif</fullName>
    </recommendedName>
</protein>